<protein>
    <submittedName>
        <fullName evidence="7">NTE family protein rssA</fullName>
    </submittedName>
</protein>
<dbReference type="InterPro" id="IPR016035">
    <property type="entry name" value="Acyl_Trfase/lysoPLipase"/>
</dbReference>
<dbReference type="InterPro" id="IPR002641">
    <property type="entry name" value="PNPLA_dom"/>
</dbReference>
<keyword evidence="5" id="KW-0175">Coiled coil</keyword>
<gene>
    <name evidence="7" type="primary">rssA_1</name>
    <name evidence="7" type="ORF">NCTC10723_00094</name>
</gene>
<dbReference type="Proteomes" id="UP000255328">
    <property type="component" value="Unassembled WGS sequence"/>
</dbReference>
<dbReference type="Gene3D" id="2.40.160.50">
    <property type="entry name" value="membrane protein fhac: a member of the omp85/tpsb transporter family"/>
    <property type="match status" value="1"/>
</dbReference>
<evidence type="ECO:0000256" key="1">
    <source>
        <dbReference type="ARBA" id="ARBA00022801"/>
    </source>
</evidence>
<evidence type="ECO:0000313" key="7">
    <source>
        <dbReference type="EMBL" id="STO30669.1"/>
    </source>
</evidence>
<evidence type="ECO:0000256" key="3">
    <source>
        <dbReference type="ARBA" id="ARBA00023098"/>
    </source>
</evidence>
<dbReference type="Gene3D" id="3.40.1090.10">
    <property type="entry name" value="Cytosolic phospholipase A2 catalytic domain"/>
    <property type="match status" value="2"/>
</dbReference>
<keyword evidence="8" id="KW-1185">Reference proteome</keyword>
<proteinExistence type="predicted"/>
<dbReference type="EMBL" id="UGGU01000003">
    <property type="protein sequence ID" value="STO30669.1"/>
    <property type="molecule type" value="Genomic_DNA"/>
</dbReference>
<name>A0A377GUQ6_9FUSO</name>
<dbReference type="PANTHER" id="PTHR14226">
    <property type="entry name" value="NEUROPATHY TARGET ESTERASE/SWISS CHEESE D.MELANOGASTER"/>
    <property type="match status" value="1"/>
</dbReference>
<keyword evidence="2 4" id="KW-0442">Lipid degradation</keyword>
<dbReference type="Pfam" id="PF19143">
    <property type="entry name" value="Omp85_2"/>
    <property type="match status" value="1"/>
</dbReference>
<dbReference type="GO" id="GO:0016042">
    <property type="term" value="P:lipid catabolic process"/>
    <property type="evidence" value="ECO:0007669"/>
    <property type="project" value="UniProtKB-UniRule"/>
</dbReference>
<dbReference type="GO" id="GO:0016787">
    <property type="term" value="F:hydrolase activity"/>
    <property type="evidence" value="ECO:0007669"/>
    <property type="project" value="UniProtKB-UniRule"/>
</dbReference>
<feature type="active site" description="Proton acceptor" evidence="4">
    <location>
        <position position="251"/>
    </location>
</feature>
<feature type="short sequence motif" description="GXGXXG" evidence="4">
    <location>
        <begin position="77"/>
        <end position="82"/>
    </location>
</feature>
<dbReference type="InterPro" id="IPR050301">
    <property type="entry name" value="NTE"/>
</dbReference>
<keyword evidence="1 4" id="KW-0378">Hydrolase</keyword>
<evidence type="ECO:0000259" key="6">
    <source>
        <dbReference type="PROSITE" id="PS51635"/>
    </source>
</evidence>
<feature type="short sequence motif" description="DGA/G" evidence="4">
    <location>
        <begin position="251"/>
        <end position="253"/>
    </location>
</feature>
<dbReference type="CDD" id="cd07205">
    <property type="entry name" value="Pat_PNPLA6_PNPLA7_NTE1_like"/>
    <property type="match status" value="1"/>
</dbReference>
<evidence type="ECO:0000313" key="8">
    <source>
        <dbReference type="Proteomes" id="UP000255328"/>
    </source>
</evidence>
<evidence type="ECO:0000256" key="2">
    <source>
        <dbReference type="ARBA" id="ARBA00022963"/>
    </source>
</evidence>
<dbReference type="AlphaFoldDB" id="A0A377GUQ6"/>
<feature type="short sequence motif" description="GXSXG" evidence="4">
    <location>
        <begin position="104"/>
        <end position="108"/>
    </location>
</feature>
<accession>A0A377GUQ6</accession>
<feature type="active site" description="Nucleophile" evidence="4">
    <location>
        <position position="106"/>
    </location>
</feature>
<dbReference type="OrthoDB" id="9770965at2"/>
<evidence type="ECO:0000256" key="5">
    <source>
        <dbReference type="SAM" id="Coils"/>
    </source>
</evidence>
<dbReference type="InterPro" id="IPR043864">
    <property type="entry name" value="Omp85-like_dom"/>
</dbReference>
<sequence>MIYKILLFIFLSFSLFSQEYKSKEERIKTIDKEITALMEKTRSLENLKEKIEKSNSEGLIDGDFKNSRPKIALVLSGGGAKGAAHIGVLKTLEKYQIPIDFIVGTSAGSIIGAMYSVGYSPEEIEKLILEMNFLSLMNNNKDRALRTIEDKFASEKYPFKVNIDKNMNLSLPMGFLNGEYIYLQLKDIFNRAEGIENFDAFPIPFRAITTNLNSGKETVIKSGDLALATFKSMAIPSFLEPVQDGKDFFVDGGVTNNIPVDTAIIMGADIVIAVDIGANPSEIVDNSNVVSVLDKIATYNGNKNINFQKQLADILIVPDVKDHNTIDFSNLDSLVNEGIEATLKFDYLLKNLSFSKAFTEQKNKTLPDKNFKISNIQLIGNSILTEKKVRDLAPKTSKNVYSKKDLELWSKKIYAIPYIEKVYYKINNEEITFTVKEKDNINIGASLNYISDYGASMKIATTVPNFGAWTQNYTLTAELSKYPKINLGNLSFYEIGNFKILGSVDLGYKNFPYFLFRDGDKVSTYKGEIVTTELSLGTTFSNSVVSGIKLGYEYHQTDYYEGEKIYKDFNGTKQFVYLKPFIYFDTLDNKAFPSSGTSLLLLSFIGEEIKERNEYNGFSGIASLNFPLNNKLSISLGGSLGKIIGNKLENNKLFRLGGSKSSEISYAFTGLPIMGRYADEFYIGEFGFKYNLSDTLYLLARYNILTYSSPKLSFQKNSKLWKDKYQGYGAGIGWDTFLGPMAFMATNNIDTSSPIFELYLGHIF</sequence>
<keyword evidence="3 4" id="KW-0443">Lipid metabolism</keyword>
<evidence type="ECO:0000256" key="4">
    <source>
        <dbReference type="PROSITE-ProRule" id="PRU01161"/>
    </source>
</evidence>
<dbReference type="PANTHER" id="PTHR14226:SF76">
    <property type="entry name" value="NTE FAMILY PROTEIN RSSA"/>
    <property type="match status" value="1"/>
</dbReference>
<organism evidence="7 8">
    <name type="scientific">Fusobacterium necrogenes</name>
    <dbReference type="NCBI Taxonomy" id="858"/>
    <lineage>
        <taxon>Bacteria</taxon>
        <taxon>Fusobacteriati</taxon>
        <taxon>Fusobacteriota</taxon>
        <taxon>Fusobacteriia</taxon>
        <taxon>Fusobacteriales</taxon>
        <taxon>Fusobacteriaceae</taxon>
        <taxon>Fusobacterium</taxon>
    </lineage>
</organism>
<dbReference type="SUPFAM" id="SSF52151">
    <property type="entry name" value="FabD/lysophospholipase-like"/>
    <property type="match status" value="1"/>
</dbReference>
<reference evidence="7 8" key="1">
    <citation type="submission" date="2018-06" db="EMBL/GenBank/DDBJ databases">
        <authorList>
            <consortium name="Pathogen Informatics"/>
            <person name="Doyle S."/>
        </authorList>
    </citation>
    <scope>NUCLEOTIDE SEQUENCE [LARGE SCALE GENOMIC DNA]</scope>
    <source>
        <strain evidence="7 8">NCTC10723</strain>
    </source>
</reference>
<feature type="domain" description="PNPLA" evidence="6">
    <location>
        <begin position="73"/>
        <end position="264"/>
    </location>
</feature>
<dbReference type="RefSeq" id="WP_115268298.1">
    <property type="nucleotide sequence ID" value="NZ_UGGU01000003.1"/>
</dbReference>
<dbReference type="Pfam" id="PF01734">
    <property type="entry name" value="Patatin"/>
    <property type="match status" value="1"/>
</dbReference>
<feature type="coiled-coil region" evidence="5">
    <location>
        <begin position="20"/>
        <end position="57"/>
    </location>
</feature>
<dbReference type="PROSITE" id="PS51635">
    <property type="entry name" value="PNPLA"/>
    <property type="match status" value="1"/>
</dbReference>